<evidence type="ECO:0000313" key="2">
    <source>
        <dbReference type="Proteomes" id="UP000028500"/>
    </source>
</evidence>
<name>A0A077P3D3_XENBV</name>
<protein>
    <submittedName>
        <fullName evidence="1">Uncharacterized protein</fullName>
    </submittedName>
</protein>
<proteinExistence type="predicted"/>
<gene>
    <name evidence="1" type="ORF">XBKQ1_1730006</name>
</gene>
<reference evidence="1" key="1">
    <citation type="submission" date="2013-07" db="EMBL/GenBank/DDBJ databases">
        <title>Sub-species coevolution in mutualistic symbiosis.</title>
        <authorList>
            <person name="Murfin K."/>
            <person name="Klassen J."/>
            <person name="Lee M."/>
            <person name="Forst S."/>
            <person name="Stock P."/>
            <person name="Goodrich-Blair H."/>
        </authorList>
    </citation>
    <scope>NUCLEOTIDE SEQUENCE [LARGE SCALE GENOMIC DNA]</scope>
    <source>
        <strain evidence="1">Kraussei Quebec</strain>
    </source>
</reference>
<evidence type="ECO:0000313" key="1">
    <source>
        <dbReference type="EMBL" id="CDH18940.1"/>
    </source>
</evidence>
<comment type="caution">
    <text evidence="1">The sequence shown here is derived from an EMBL/GenBank/DDBJ whole genome shotgun (WGS) entry which is preliminary data.</text>
</comment>
<dbReference type="HOGENOM" id="CLU_3421300_0_0_6"/>
<sequence>MIYPEHIHPDEVSSLLQLEPTKKI</sequence>
<dbReference type="EMBL" id="CBSY010000083">
    <property type="protein sequence ID" value="CDH18940.1"/>
    <property type="molecule type" value="Genomic_DNA"/>
</dbReference>
<keyword evidence="2" id="KW-1185">Reference proteome</keyword>
<dbReference type="AlphaFoldDB" id="A0A077P3D3"/>
<dbReference type="Proteomes" id="UP000028500">
    <property type="component" value="Unassembled WGS sequence"/>
</dbReference>
<accession>A0A077P3D3</accession>
<organism evidence="1 2">
    <name type="scientific">Xenorhabdus bovienii str. kraussei Quebec</name>
    <dbReference type="NCBI Taxonomy" id="1398203"/>
    <lineage>
        <taxon>Bacteria</taxon>
        <taxon>Pseudomonadati</taxon>
        <taxon>Pseudomonadota</taxon>
        <taxon>Gammaproteobacteria</taxon>
        <taxon>Enterobacterales</taxon>
        <taxon>Morganellaceae</taxon>
        <taxon>Xenorhabdus</taxon>
    </lineage>
</organism>